<accession>A0A813PBJ7</accession>
<dbReference type="EMBL" id="CAJOBC010000069">
    <property type="protein sequence ID" value="CAF3530653.1"/>
    <property type="molecule type" value="Genomic_DNA"/>
</dbReference>
<feature type="transmembrane region" description="Helical" evidence="1">
    <location>
        <begin position="378"/>
        <end position="396"/>
    </location>
</feature>
<evidence type="ECO:0000313" key="4">
    <source>
        <dbReference type="Proteomes" id="UP000663829"/>
    </source>
</evidence>
<evidence type="ECO:0000313" key="2">
    <source>
        <dbReference type="EMBL" id="CAF0751055.1"/>
    </source>
</evidence>
<comment type="caution">
    <text evidence="2">The sequence shown here is derived from an EMBL/GenBank/DDBJ whole genome shotgun (WGS) entry which is preliminary data.</text>
</comment>
<dbReference type="AlphaFoldDB" id="A0A813PBJ7"/>
<feature type="transmembrane region" description="Helical" evidence="1">
    <location>
        <begin position="105"/>
        <end position="124"/>
    </location>
</feature>
<keyword evidence="4" id="KW-1185">Reference proteome</keyword>
<dbReference type="PANTHER" id="PTHR12174:SF103">
    <property type="entry name" value="INTRAMEMBRANE PROTEASE (IMPAS) FAMILY"/>
    <property type="match status" value="1"/>
</dbReference>
<dbReference type="Proteomes" id="UP000663829">
    <property type="component" value="Unassembled WGS sequence"/>
</dbReference>
<keyword evidence="1" id="KW-0472">Membrane</keyword>
<proteinExistence type="predicted"/>
<dbReference type="InterPro" id="IPR007369">
    <property type="entry name" value="Peptidase_A22B_SPP"/>
</dbReference>
<dbReference type="GO" id="GO:0042500">
    <property type="term" value="F:aspartic endopeptidase activity, intramembrane cleaving"/>
    <property type="evidence" value="ECO:0007669"/>
    <property type="project" value="InterPro"/>
</dbReference>
<dbReference type="PANTHER" id="PTHR12174">
    <property type="entry name" value="SIGNAL PEPTIDE PEPTIDASE"/>
    <property type="match status" value="1"/>
</dbReference>
<dbReference type="GO" id="GO:0016020">
    <property type="term" value="C:membrane"/>
    <property type="evidence" value="ECO:0007669"/>
    <property type="project" value="InterPro"/>
</dbReference>
<gene>
    <name evidence="2" type="ORF">GPM918_LOCUS834</name>
    <name evidence="3" type="ORF">SRO942_LOCUS834</name>
</gene>
<evidence type="ECO:0000256" key="1">
    <source>
        <dbReference type="SAM" id="Phobius"/>
    </source>
</evidence>
<keyword evidence="1" id="KW-0812">Transmembrane</keyword>
<name>A0A813PBJ7_9BILA</name>
<dbReference type="Proteomes" id="UP000681722">
    <property type="component" value="Unassembled WGS sequence"/>
</dbReference>
<dbReference type="OrthoDB" id="10047942at2759"/>
<reference evidence="2" key="1">
    <citation type="submission" date="2021-02" db="EMBL/GenBank/DDBJ databases">
        <authorList>
            <person name="Nowell W R."/>
        </authorList>
    </citation>
    <scope>NUCLEOTIDE SEQUENCE</scope>
</reference>
<sequence length="425" mass="49705">MMNLALTREEAETNKSTFQQGISNYIQFQMELPVNMTNWTSKNTYDILWTNEFPLLNSMNYWSNETMVGFIHSSEVAKINQMLVINPNTVANLYRVIRRKRFDPSLMMIILTVLGCMGLINEWHRVIFLKKTLRRYLHKKLIRIPPLTIVQQELDQEQNLNSQKLDLIEVENDDILRPSASTTFYRRPPIFGDYMKLLNNFLCDPNVNNVNNNAHAAEMSVMLSNTVPNLQIMSTLESSTSHIHVRSPSCTSNRDPNIYEKYCNYYLRHHGLFFDNRRIDYSWSNIKIPFIVRESLPLVFIYPDLLPNKEKCEFEGGQSYLIITDILFPSLLLNFCRLFDICNGIQSRVYYIQSLCAYIFSLLLSQLINIILQCRQPSSLIVYPIILFSTILTSIIRKEFKKIIYGTLTGLDDCIHMINRQKEDI</sequence>
<dbReference type="EMBL" id="CAJNOQ010000069">
    <property type="protein sequence ID" value="CAF0751055.1"/>
    <property type="molecule type" value="Genomic_DNA"/>
</dbReference>
<protein>
    <submittedName>
        <fullName evidence="2">Uncharacterized protein</fullName>
    </submittedName>
</protein>
<organism evidence="2 4">
    <name type="scientific">Didymodactylos carnosus</name>
    <dbReference type="NCBI Taxonomy" id="1234261"/>
    <lineage>
        <taxon>Eukaryota</taxon>
        <taxon>Metazoa</taxon>
        <taxon>Spiralia</taxon>
        <taxon>Gnathifera</taxon>
        <taxon>Rotifera</taxon>
        <taxon>Eurotatoria</taxon>
        <taxon>Bdelloidea</taxon>
        <taxon>Philodinida</taxon>
        <taxon>Philodinidae</taxon>
        <taxon>Didymodactylos</taxon>
    </lineage>
</organism>
<dbReference type="Pfam" id="PF04258">
    <property type="entry name" value="Peptidase_A22B"/>
    <property type="match status" value="1"/>
</dbReference>
<feature type="transmembrane region" description="Helical" evidence="1">
    <location>
        <begin position="351"/>
        <end position="372"/>
    </location>
</feature>
<evidence type="ECO:0000313" key="3">
    <source>
        <dbReference type="EMBL" id="CAF3530653.1"/>
    </source>
</evidence>
<keyword evidence="1" id="KW-1133">Transmembrane helix</keyword>